<keyword evidence="2" id="KW-1185">Reference proteome</keyword>
<reference evidence="1 2" key="1">
    <citation type="journal article" date="2023" name="Sci. Data">
        <title>Genome assembly of the Korean intertidal mud-creeper Batillaria attramentaria.</title>
        <authorList>
            <person name="Patra A.K."/>
            <person name="Ho P.T."/>
            <person name="Jun S."/>
            <person name="Lee S.J."/>
            <person name="Kim Y."/>
            <person name="Won Y.J."/>
        </authorList>
    </citation>
    <scope>NUCLEOTIDE SEQUENCE [LARGE SCALE GENOMIC DNA]</scope>
    <source>
        <strain evidence="1">Wonlab-2016</strain>
    </source>
</reference>
<comment type="caution">
    <text evidence="1">The sequence shown here is derived from an EMBL/GenBank/DDBJ whole genome shotgun (WGS) entry which is preliminary data.</text>
</comment>
<organism evidence="1 2">
    <name type="scientific">Batillaria attramentaria</name>
    <dbReference type="NCBI Taxonomy" id="370345"/>
    <lineage>
        <taxon>Eukaryota</taxon>
        <taxon>Metazoa</taxon>
        <taxon>Spiralia</taxon>
        <taxon>Lophotrochozoa</taxon>
        <taxon>Mollusca</taxon>
        <taxon>Gastropoda</taxon>
        <taxon>Caenogastropoda</taxon>
        <taxon>Sorbeoconcha</taxon>
        <taxon>Cerithioidea</taxon>
        <taxon>Batillariidae</taxon>
        <taxon>Batillaria</taxon>
    </lineage>
</organism>
<dbReference type="Proteomes" id="UP001519460">
    <property type="component" value="Unassembled WGS sequence"/>
</dbReference>
<evidence type="ECO:0000313" key="2">
    <source>
        <dbReference type="Proteomes" id="UP001519460"/>
    </source>
</evidence>
<protein>
    <submittedName>
        <fullName evidence="1">Uncharacterized protein</fullName>
    </submittedName>
</protein>
<gene>
    <name evidence="1" type="ORF">BaRGS_00039793</name>
</gene>
<dbReference type="EMBL" id="JACVVK020000723">
    <property type="protein sequence ID" value="KAK7451843.1"/>
    <property type="molecule type" value="Genomic_DNA"/>
</dbReference>
<sequence length="175" mass="19536">MQTTFPSYTYYRLPHSPDKLTPFDSVVTPKNPAGSTLPKRNNQVDQSTHIHSLGSLGGARVASHVNNLPHRLLYWRDCRLSACLSASTAHSTAVTWEPEICFGKPMLISSGTLSCPPQLAGRNHELSRRNVARSTTLLMDSLHFRRICPVRPFRVETKLVQDIASGREKTQAWVS</sequence>
<evidence type="ECO:0000313" key="1">
    <source>
        <dbReference type="EMBL" id="KAK7451843.1"/>
    </source>
</evidence>
<proteinExistence type="predicted"/>
<dbReference type="AlphaFoldDB" id="A0ABD0J296"/>
<name>A0ABD0J296_9CAEN</name>
<accession>A0ABD0J296</accession>